<dbReference type="Proteomes" id="UP000001072">
    <property type="component" value="Unassembled WGS sequence"/>
</dbReference>
<name>F4RB06_MELLP</name>
<dbReference type="KEGG" id="mlr:MELLADRAFT_93598"/>
<reference evidence="3" key="1">
    <citation type="journal article" date="2011" name="Proc. Natl. Acad. Sci. U.S.A.">
        <title>Obligate biotrophy features unraveled by the genomic analysis of rust fungi.</title>
        <authorList>
            <person name="Duplessis S."/>
            <person name="Cuomo C.A."/>
            <person name="Lin Y.-C."/>
            <person name="Aerts A."/>
            <person name="Tisserant E."/>
            <person name="Veneault-Fourrey C."/>
            <person name="Joly D.L."/>
            <person name="Hacquard S."/>
            <person name="Amselem J."/>
            <person name="Cantarel B.L."/>
            <person name="Chiu R."/>
            <person name="Coutinho P.M."/>
            <person name="Feau N."/>
            <person name="Field M."/>
            <person name="Frey P."/>
            <person name="Gelhaye E."/>
            <person name="Goldberg J."/>
            <person name="Grabherr M.G."/>
            <person name="Kodira C.D."/>
            <person name="Kohler A."/>
            <person name="Kuees U."/>
            <person name="Lindquist E.A."/>
            <person name="Lucas S.M."/>
            <person name="Mago R."/>
            <person name="Mauceli E."/>
            <person name="Morin E."/>
            <person name="Murat C."/>
            <person name="Pangilinan J.L."/>
            <person name="Park R."/>
            <person name="Pearson M."/>
            <person name="Quesneville H."/>
            <person name="Rouhier N."/>
            <person name="Sakthikumar S."/>
            <person name="Salamov A.A."/>
            <person name="Schmutz J."/>
            <person name="Selles B."/>
            <person name="Shapiro H."/>
            <person name="Tanguay P."/>
            <person name="Tuskan G.A."/>
            <person name="Henrissat B."/>
            <person name="Van de Peer Y."/>
            <person name="Rouze P."/>
            <person name="Ellis J.G."/>
            <person name="Dodds P.N."/>
            <person name="Schein J.E."/>
            <person name="Zhong S."/>
            <person name="Hamelin R.C."/>
            <person name="Grigoriev I.V."/>
            <person name="Szabo L.J."/>
            <person name="Martin F."/>
        </authorList>
    </citation>
    <scope>NUCLEOTIDE SEQUENCE [LARGE SCALE GENOMIC DNA]</scope>
    <source>
        <strain evidence="3">98AG31 / pathotype 3-4-7</strain>
    </source>
</reference>
<dbReference type="RefSeq" id="XP_007406153.1">
    <property type="nucleotide sequence ID" value="XM_007406091.1"/>
</dbReference>
<accession>F4RB06</accession>
<evidence type="ECO:0000313" key="3">
    <source>
        <dbReference type="Proteomes" id="UP000001072"/>
    </source>
</evidence>
<proteinExistence type="predicted"/>
<gene>
    <name evidence="2" type="ORF">MELLADRAFT_93598</name>
</gene>
<organism evidence="3">
    <name type="scientific">Melampsora larici-populina (strain 98AG31 / pathotype 3-4-7)</name>
    <name type="common">Poplar leaf rust fungus</name>
    <dbReference type="NCBI Taxonomy" id="747676"/>
    <lineage>
        <taxon>Eukaryota</taxon>
        <taxon>Fungi</taxon>
        <taxon>Dikarya</taxon>
        <taxon>Basidiomycota</taxon>
        <taxon>Pucciniomycotina</taxon>
        <taxon>Pucciniomycetes</taxon>
        <taxon>Pucciniales</taxon>
        <taxon>Melampsoraceae</taxon>
        <taxon>Melampsora</taxon>
    </lineage>
</organism>
<dbReference type="EMBL" id="GL883094">
    <property type="protein sequence ID" value="EGG10684.1"/>
    <property type="molecule type" value="Genomic_DNA"/>
</dbReference>
<protein>
    <submittedName>
        <fullName evidence="2">Uncharacterized protein</fullName>
    </submittedName>
</protein>
<dbReference type="VEuPathDB" id="FungiDB:MELLADRAFT_93598"/>
<dbReference type="InParanoid" id="F4RB06"/>
<evidence type="ECO:0000313" key="2">
    <source>
        <dbReference type="EMBL" id="EGG10684.1"/>
    </source>
</evidence>
<feature type="coiled-coil region" evidence="1">
    <location>
        <begin position="401"/>
        <end position="428"/>
    </location>
</feature>
<sequence>MCWDLEASPIPPSLSEHKQKNLLENFPEGQPIPSTTSMPVISVTYFEKTGVHLSPHRFKDVELVLQLWGINRFLFKWEANLEDCVNVLAKGGFWNSFHNAIKNCYYNFSVHKHILKLNIIMPVLLAQFKCLSLMCWEEIGNIKILDHHYILANKKQVLCFVSFWLPFKLLKNTKAQVCKEYRQYLVKCGAARGLVYIFQPQNYAIMGKIAELKSITSISDVSKVHYFIPSWWSEEIICFFKAIEAHVHFYAQSCNVDPHKIQARCVYITRSSKQYNFIPCHLPANLYTKELKNSLPIGDLWALKMRLLILESILPSDTTELVDHSLDRIADEHYSSDNKICNIDTNVISETPSPNTNLGELGACVNTQISTSRFYLENSVTTFSNYQTKLNGIVPLRLEELNKAKADIANLNRKFKAMEAKLGKTETEKLNIDAAQTVIDN</sequence>
<dbReference type="HOGENOM" id="CLU_027439_1_0_1"/>
<keyword evidence="1" id="KW-0175">Coiled coil</keyword>
<evidence type="ECO:0000256" key="1">
    <source>
        <dbReference type="SAM" id="Coils"/>
    </source>
</evidence>
<dbReference type="GeneID" id="18936621"/>
<keyword evidence="3" id="KW-1185">Reference proteome</keyword>
<dbReference type="AlphaFoldDB" id="F4RB06"/>